<gene>
    <name evidence="1" type="ORF">NDU88_006891</name>
</gene>
<reference evidence="1" key="1">
    <citation type="journal article" date="2022" name="bioRxiv">
        <title>Sequencing and chromosome-scale assembly of the giantPleurodeles waltlgenome.</title>
        <authorList>
            <person name="Brown T."/>
            <person name="Elewa A."/>
            <person name="Iarovenko S."/>
            <person name="Subramanian E."/>
            <person name="Araus A.J."/>
            <person name="Petzold A."/>
            <person name="Susuki M."/>
            <person name="Suzuki K.-i.T."/>
            <person name="Hayashi T."/>
            <person name="Toyoda A."/>
            <person name="Oliveira C."/>
            <person name="Osipova E."/>
            <person name="Leigh N.D."/>
            <person name="Simon A."/>
            <person name="Yun M.H."/>
        </authorList>
    </citation>
    <scope>NUCLEOTIDE SEQUENCE</scope>
    <source>
        <strain evidence="1">20211129_DDA</strain>
        <tissue evidence="1">Liver</tissue>
    </source>
</reference>
<proteinExistence type="predicted"/>
<dbReference type="AlphaFoldDB" id="A0AAV7SR45"/>
<protein>
    <submittedName>
        <fullName evidence="1">Uncharacterized protein</fullName>
    </submittedName>
</protein>
<dbReference type="Proteomes" id="UP001066276">
    <property type="component" value="Chromosome 4_2"/>
</dbReference>
<organism evidence="1 2">
    <name type="scientific">Pleurodeles waltl</name>
    <name type="common">Iberian ribbed newt</name>
    <dbReference type="NCBI Taxonomy" id="8319"/>
    <lineage>
        <taxon>Eukaryota</taxon>
        <taxon>Metazoa</taxon>
        <taxon>Chordata</taxon>
        <taxon>Craniata</taxon>
        <taxon>Vertebrata</taxon>
        <taxon>Euteleostomi</taxon>
        <taxon>Amphibia</taxon>
        <taxon>Batrachia</taxon>
        <taxon>Caudata</taxon>
        <taxon>Salamandroidea</taxon>
        <taxon>Salamandridae</taxon>
        <taxon>Pleurodelinae</taxon>
        <taxon>Pleurodeles</taxon>
    </lineage>
</organism>
<evidence type="ECO:0000313" key="1">
    <source>
        <dbReference type="EMBL" id="KAJ1166491.1"/>
    </source>
</evidence>
<dbReference type="EMBL" id="JANPWB010000008">
    <property type="protein sequence ID" value="KAJ1166491.1"/>
    <property type="molecule type" value="Genomic_DNA"/>
</dbReference>
<evidence type="ECO:0000313" key="2">
    <source>
        <dbReference type="Proteomes" id="UP001066276"/>
    </source>
</evidence>
<accession>A0AAV7SR45</accession>
<name>A0AAV7SR45_PLEWA</name>
<comment type="caution">
    <text evidence="1">The sequence shown here is derived from an EMBL/GenBank/DDBJ whole genome shotgun (WGS) entry which is preliminary data.</text>
</comment>
<feature type="non-terminal residue" evidence="1">
    <location>
        <position position="58"/>
    </location>
</feature>
<keyword evidence="2" id="KW-1185">Reference proteome</keyword>
<sequence length="58" mass="6349">MGPLGRRACPKRSSAFSALKNLKRLIAGKPLTRSGNKHRCALAERRFANERASAICPN</sequence>